<dbReference type="Proteomes" id="UP000044071">
    <property type="component" value="Unassembled WGS sequence"/>
</dbReference>
<name>A0A078KZU4_9GAMM</name>
<protein>
    <submittedName>
        <fullName evidence="1">Uncharacterized protein</fullName>
    </submittedName>
</protein>
<sequence length="382" mass="43619">MQAKFEEPTFDTIMLETPLFSVETGRQINSDITYLHPKGIIFKNAELYSLFKKFMDESTFGTPPSSLTQYLAVFDDNTKSVKFDTRHGTDNIIGKFFLETNLDWPKAYYEGRNYINPEYKQPVMFMKEAELKKYYGKGVKTIDLPHVGAAVIPEAIIELLNSFDPRDYIKEAAPVIAQAYRTNPEGTFRFFKQDYFLAEVAHQFDPKLSKFEAAAKLNDTINQSQVVYEKMLAERPFSFQMDKISFNRRNGTHVEINASPFFIDWLFQFELGKPVKFANDFVIFKKSENVVSFNKGIGTPGIEITKQGNSCFVCNNQKADLSDKLTTDEQTTERRKQLIATLSHLYSLGYNKAKPLADKAPAPTDASFSEPAPENNEICLIM</sequence>
<dbReference type="AlphaFoldDB" id="A0A078KZU4"/>
<reference evidence="1 2" key="1">
    <citation type="submission" date="2014-06" db="EMBL/GenBank/DDBJ databases">
        <authorList>
            <person name="Urmite Genomes Urmite Genomes"/>
        </authorList>
    </citation>
    <scope>NUCLEOTIDE SEQUENCE [LARGE SCALE GENOMIC DNA]</scope>
</reference>
<dbReference type="STRING" id="1034943.BN59_01606"/>
<accession>A0A078KZU4</accession>
<dbReference type="RefSeq" id="WP_043873884.1">
    <property type="nucleotide sequence ID" value="NZ_CCVW01000002.1"/>
</dbReference>
<dbReference type="EMBL" id="CCSB01000002">
    <property type="protein sequence ID" value="CDZ77323.1"/>
    <property type="molecule type" value="Genomic_DNA"/>
</dbReference>
<proteinExistence type="predicted"/>
<evidence type="ECO:0000313" key="1">
    <source>
        <dbReference type="EMBL" id="CDZ77323.1"/>
    </source>
</evidence>
<keyword evidence="2" id="KW-1185">Reference proteome</keyword>
<organism evidence="1 2">
    <name type="scientific">Legionella massiliensis</name>
    <dbReference type="NCBI Taxonomy" id="1034943"/>
    <lineage>
        <taxon>Bacteria</taxon>
        <taxon>Pseudomonadati</taxon>
        <taxon>Pseudomonadota</taxon>
        <taxon>Gammaproteobacteria</taxon>
        <taxon>Legionellales</taxon>
        <taxon>Legionellaceae</taxon>
        <taxon>Legionella</taxon>
    </lineage>
</organism>
<gene>
    <name evidence="1" type="ORF">BN59_01606</name>
</gene>
<evidence type="ECO:0000313" key="2">
    <source>
        <dbReference type="Proteomes" id="UP000044071"/>
    </source>
</evidence>